<reference evidence="2" key="1">
    <citation type="submission" date="2013-03" db="EMBL/GenBank/DDBJ databases">
        <title>The Genome Sequence of Anopheles dirus WRAIR2.</title>
        <authorList>
            <consortium name="The Broad Institute Genomics Platform"/>
            <person name="Neafsey D.E."/>
            <person name="Walton C."/>
            <person name="Walker B."/>
            <person name="Young S.K."/>
            <person name="Zeng Q."/>
            <person name="Gargeya S."/>
            <person name="Fitzgerald M."/>
            <person name="Haas B."/>
            <person name="Abouelleil A."/>
            <person name="Allen A.W."/>
            <person name="Alvarado L."/>
            <person name="Arachchi H.M."/>
            <person name="Berlin A.M."/>
            <person name="Chapman S.B."/>
            <person name="Gainer-Dewar J."/>
            <person name="Goldberg J."/>
            <person name="Griggs A."/>
            <person name="Gujja S."/>
            <person name="Hansen M."/>
            <person name="Howarth C."/>
            <person name="Imamovic A."/>
            <person name="Ireland A."/>
            <person name="Larimer J."/>
            <person name="McCowan C."/>
            <person name="Murphy C."/>
            <person name="Pearson M."/>
            <person name="Poon T.W."/>
            <person name="Priest M."/>
            <person name="Roberts A."/>
            <person name="Saif S."/>
            <person name="Shea T."/>
            <person name="Sisk P."/>
            <person name="Sykes S."/>
            <person name="Wortman J."/>
            <person name="Nusbaum C."/>
            <person name="Birren B."/>
        </authorList>
    </citation>
    <scope>NUCLEOTIDE SEQUENCE [LARGE SCALE GENOMIC DNA]</scope>
    <source>
        <strain evidence="2">WRAIR2</strain>
    </source>
</reference>
<proteinExistence type="predicted"/>
<dbReference type="AlphaFoldDB" id="A0A182NY98"/>
<name>A0A182NY98_9DIPT</name>
<reference evidence="1" key="2">
    <citation type="submission" date="2020-05" db="UniProtKB">
        <authorList>
            <consortium name="EnsemblMetazoa"/>
        </authorList>
    </citation>
    <scope>IDENTIFICATION</scope>
    <source>
        <strain evidence="1">WRAIR2</strain>
    </source>
</reference>
<accession>A0A182NY98</accession>
<evidence type="ECO:0000313" key="2">
    <source>
        <dbReference type="Proteomes" id="UP000075884"/>
    </source>
</evidence>
<dbReference type="Proteomes" id="UP000075884">
    <property type="component" value="Unassembled WGS sequence"/>
</dbReference>
<sequence>MPHQYDLANVNSDIELIRTVAEICDRMYPKYACLEKVDYLGNGRTTQLVCNKKENLRCTDLATSDSFATTNPLTGTVSEFWCTGMVNGPEFSLGMVHLQGEIPEYPIEPFHPREKPCARQTMYGDYASRFTNMFW</sequence>
<dbReference type="VEuPathDB" id="VectorBase:ADIR014800"/>
<protein>
    <submittedName>
        <fullName evidence="1">Uncharacterized protein</fullName>
    </submittedName>
</protein>
<evidence type="ECO:0000313" key="1">
    <source>
        <dbReference type="EnsemblMetazoa" id="ADIR014800-PA"/>
    </source>
</evidence>
<keyword evidence="2" id="KW-1185">Reference proteome</keyword>
<organism evidence="1 2">
    <name type="scientific">Anopheles dirus</name>
    <dbReference type="NCBI Taxonomy" id="7168"/>
    <lineage>
        <taxon>Eukaryota</taxon>
        <taxon>Metazoa</taxon>
        <taxon>Ecdysozoa</taxon>
        <taxon>Arthropoda</taxon>
        <taxon>Hexapoda</taxon>
        <taxon>Insecta</taxon>
        <taxon>Pterygota</taxon>
        <taxon>Neoptera</taxon>
        <taxon>Endopterygota</taxon>
        <taxon>Diptera</taxon>
        <taxon>Nematocera</taxon>
        <taxon>Culicoidea</taxon>
        <taxon>Culicidae</taxon>
        <taxon>Anophelinae</taxon>
        <taxon>Anopheles</taxon>
    </lineage>
</organism>
<dbReference type="EnsemblMetazoa" id="ADIR014800-RA">
    <property type="protein sequence ID" value="ADIR014800-PA"/>
    <property type="gene ID" value="ADIR014800"/>
</dbReference>